<dbReference type="GO" id="GO:0004737">
    <property type="term" value="F:pyruvate decarboxylase activity"/>
    <property type="evidence" value="ECO:0007669"/>
    <property type="project" value="TreeGrafter"/>
</dbReference>
<dbReference type="InterPro" id="IPR029035">
    <property type="entry name" value="DHS-like_NAD/FAD-binding_dom"/>
</dbReference>
<dbReference type="Pfam" id="PF00205">
    <property type="entry name" value="TPP_enzyme_M"/>
    <property type="match status" value="1"/>
</dbReference>
<dbReference type="PIRSF" id="PIRSF036565">
    <property type="entry name" value="Pyruvt_ip_decrb"/>
    <property type="match status" value="1"/>
</dbReference>
<dbReference type="FunCoup" id="A0A168PEU5">
    <property type="interactions" value="167"/>
</dbReference>
<evidence type="ECO:0000256" key="8">
    <source>
        <dbReference type="PIRSR" id="PIRSR036565-2"/>
    </source>
</evidence>
<evidence type="ECO:0000259" key="11">
    <source>
        <dbReference type="Pfam" id="PF02775"/>
    </source>
</evidence>
<evidence type="ECO:0000256" key="3">
    <source>
        <dbReference type="ARBA" id="ARBA00022723"/>
    </source>
</evidence>
<evidence type="ECO:0000256" key="4">
    <source>
        <dbReference type="ARBA" id="ARBA00022793"/>
    </source>
</evidence>
<dbReference type="GO" id="GO:0000287">
    <property type="term" value="F:magnesium ion binding"/>
    <property type="evidence" value="ECO:0007669"/>
    <property type="project" value="InterPro"/>
</dbReference>
<evidence type="ECO:0000259" key="10">
    <source>
        <dbReference type="Pfam" id="PF00205"/>
    </source>
</evidence>
<feature type="domain" description="Thiamine pyrophosphate enzyme central" evidence="10">
    <location>
        <begin position="202"/>
        <end position="313"/>
    </location>
</feature>
<dbReference type="OMA" id="IHGPEQR"/>
<dbReference type="Gene3D" id="3.40.50.1220">
    <property type="entry name" value="TPP-binding domain"/>
    <property type="match status" value="1"/>
</dbReference>
<keyword evidence="4" id="KW-0210">Decarboxylase</keyword>
<keyword evidence="14" id="KW-1185">Reference proteome</keyword>
<dbReference type="InterPro" id="IPR047213">
    <property type="entry name" value="TPP_PYR_PDC_IPDC-like"/>
</dbReference>
<dbReference type="Gene3D" id="3.40.50.970">
    <property type="match status" value="2"/>
</dbReference>
<dbReference type="InterPro" id="IPR012000">
    <property type="entry name" value="Thiamin_PyroP_enz_cen_dom"/>
</dbReference>
<dbReference type="InterPro" id="IPR029061">
    <property type="entry name" value="THDP-binding"/>
</dbReference>
<evidence type="ECO:0000313" key="14">
    <source>
        <dbReference type="Proteomes" id="UP000078561"/>
    </source>
</evidence>
<dbReference type="SUPFAM" id="SSF52518">
    <property type="entry name" value="Thiamin diphosphate-binding fold (THDP-binding)"/>
    <property type="match status" value="2"/>
</dbReference>
<feature type="domain" description="Thiamine pyrophosphate enzyme N-terminal TPP-binding" evidence="12">
    <location>
        <begin position="10"/>
        <end position="114"/>
    </location>
</feature>
<evidence type="ECO:0000313" key="13">
    <source>
        <dbReference type="EMBL" id="SAM02262.1"/>
    </source>
</evidence>
<sequence length="568" mass="62454">MSATKKTTIGLHVLARLKEVGIDTVFGVPGDYNLKFLDLLDDDKDLTWGNNANELNASYAADGYARVKGAGALLTTFGVGELSATNGIAGSYAEMIPVIHLVGTPSTTSIAQGAVLHHSLGNGDFSVFVNMFSQITAASAHLTPNNAARQIDFVISESLRRRRPGYIGIPSDIVNTEITVDAGKLDYSIPRNPQDTQEAALKDIIRAIQQAKNPIILADACVLRNNMKKELAELVKVSGFPVYVAPMSIDVVDHGLPSYRGCYSGSSSLDQVKKEVLSADLILELGSEQTDVNTGGFTYGLDTSKIIEFHTFATKVFYSTYEKVSMQELLPLVIKHFPSSAKIDPASIERSLGPRARRADTPPGEVIVQDYFWNKMTEYFPERSIIVTETGTANLGAFNVDLPKDCIFISQLLWGSIGYTVPATLGAAVADRSRRTFLVVGDGSFQLTVQEISSMLHHGVCPIILLFNNDGYLIEKLIHGRDRKYNDIQMWEYAESFKYFGKDIKVNHQRATHPFQVGVHAKLESRKDFEKAMDQAMAQPDHIHFLELILPPFDAPQEALKQIASYDG</sequence>
<dbReference type="GO" id="GO:0005829">
    <property type="term" value="C:cytosol"/>
    <property type="evidence" value="ECO:0007669"/>
    <property type="project" value="TreeGrafter"/>
</dbReference>
<dbReference type="InterPro" id="IPR047214">
    <property type="entry name" value="TPP_PDC_IPDC"/>
</dbReference>
<keyword evidence="5 8" id="KW-0460">Magnesium</keyword>
<dbReference type="GO" id="GO:0030976">
    <property type="term" value="F:thiamine pyrophosphate binding"/>
    <property type="evidence" value="ECO:0007669"/>
    <property type="project" value="InterPro"/>
</dbReference>
<dbReference type="EMBL" id="LT553800">
    <property type="protein sequence ID" value="SAM02262.1"/>
    <property type="molecule type" value="Genomic_DNA"/>
</dbReference>
<dbReference type="STRING" id="4829.A0A168PEU5"/>
<dbReference type="PANTHER" id="PTHR43452:SF30">
    <property type="entry name" value="PYRUVATE DECARBOXYLASE ISOZYME 1-RELATED"/>
    <property type="match status" value="1"/>
</dbReference>
<evidence type="ECO:0000256" key="5">
    <source>
        <dbReference type="ARBA" id="ARBA00022842"/>
    </source>
</evidence>
<evidence type="ECO:0000256" key="7">
    <source>
        <dbReference type="ARBA" id="ARBA00023239"/>
    </source>
</evidence>
<evidence type="ECO:0000256" key="1">
    <source>
        <dbReference type="ARBA" id="ARBA00001964"/>
    </source>
</evidence>
<proteinExistence type="inferred from homology"/>
<dbReference type="FunFam" id="3.40.50.970:FF:000024">
    <property type="entry name" value="Pyruvate decarboxylase isozyme"/>
    <property type="match status" value="1"/>
</dbReference>
<dbReference type="OrthoDB" id="3970464at2759"/>
<dbReference type="CDD" id="cd07038">
    <property type="entry name" value="TPP_PYR_PDC_IPDC_like"/>
    <property type="match status" value="1"/>
</dbReference>
<keyword evidence="3 8" id="KW-0479">Metal-binding</keyword>
<comment type="similarity">
    <text evidence="2 9">Belongs to the TPP enzyme family.</text>
</comment>
<name>A0A168PEU5_ABSGL</name>
<reference evidence="13" key="1">
    <citation type="submission" date="2016-04" db="EMBL/GenBank/DDBJ databases">
        <authorList>
            <person name="Evans L.H."/>
            <person name="Alamgir A."/>
            <person name="Owens N."/>
            <person name="Weber N.D."/>
            <person name="Virtaneva K."/>
            <person name="Barbian K."/>
            <person name="Babar A."/>
            <person name="Rosenke K."/>
        </authorList>
    </citation>
    <scope>NUCLEOTIDE SEQUENCE [LARGE SCALE GENOMIC DNA]</scope>
    <source>
        <strain evidence="13">CBS 101.48</strain>
    </source>
</reference>
<organism evidence="13">
    <name type="scientific">Absidia glauca</name>
    <name type="common">Pin mould</name>
    <dbReference type="NCBI Taxonomy" id="4829"/>
    <lineage>
        <taxon>Eukaryota</taxon>
        <taxon>Fungi</taxon>
        <taxon>Fungi incertae sedis</taxon>
        <taxon>Mucoromycota</taxon>
        <taxon>Mucoromycotina</taxon>
        <taxon>Mucoromycetes</taxon>
        <taxon>Mucorales</taxon>
        <taxon>Cunninghamellaceae</taxon>
        <taxon>Absidia</taxon>
    </lineage>
</organism>
<evidence type="ECO:0008006" key="15">
    <source>
        <dbReference type="Google" id="ProtNLM"/>
    </source>
</evidence>
<feature type="binding site" evidence="8">
    <location>
        <position position="469"/>
    </location>
    <ligand>
        <name>Mg(2+)</name>
        <dbReference type="ChEBI" id="CHEBI:18420"/>
    </ligand>
</feature>
<dbReference type="SUPFAM" id="SSF52467">
    <property type="entry name" value="DHS-like NAD/FAD-binding domain"/>
    <property type="match status" value="1"/>
</dbReference>
<comment type="cofactor">
    <cofactor evidence="1">
        <name>thiamine diphosphate</name>
        <dbReference type="ChEBI" id="CHEBI:58937"/>
    </cofactor>
</comment>
<dbReference type="Proteomes" id="UP000078561">
    <property type="component" value="Unassembled WGS sequence"/>
</dbReference>
<comment type="cofactor">
    <cofactor evidence="8">
        <name>Mg(2+)</name>
        <dbReference type="ChEBI" id="CHEBI:18420"/>
    </cofactor>
    <text evidence="8">Binds 1 Mg(2+) per subunit.</text>
</comment>
<dbReference type="Pfam" id="PF02775">
    <property type="entry name" value="TPP_enzyme_C"/>
    <property type="match status" value="1"/>
</dbReference>
<dbReference type="InterPro" id="IPR012110">
    <property type="entry name" value="PDC/IPDC-like"/>
</dbReference>
<protein>
    <recommendedName>
        <fullName evidence="15">Pyruvate decarboxylase</fullName>
    </recommendedName>
</protein>
<dbReference type="InterPro" id="IPR011766">
    <property type="entry name" value="TPP_enzyme_TPP-bd"/>
</dbReference>
<accession>A0A168PEU5</accession>
<gene>
    <name evidence="13" type="primary">ABSGL_08041.1 scaffold 9578</name>
</gene>
<keyword evidence="7" id="KW-0456">Lyase</keyword>
<feature type="binding site" evidence="8">
    <location>
        <position position="471"/>
    </location>
    <ligand>
        <name>Mg(2+)</name>
        <dbReference type="ChEBI" id="CHEBI:18420"/>
    </ligand>
</feature>
<dbReference type="PANTHER" id="PTHR43452">
    <property type="entry name" value="PYRUVATE DECARBOXYLASE"/>
    <property type="match status" value="1"/>
</dbReference>
<dbReference type="CDD" id="cd02005">
    <property type="entry name" value="TPP_PDC_IPDC"/>
    <property type="match status" value="1"/>
</dbReference>
<dbReference type="InterPro" id="IPR012001">
    <property type="entry name" value="Thiamin_PyroP_enz_TPP-bd_dom"/>
</dbReference>
<dbReference type="FunFam" id="3.40.50.970:FF:000019">
    <property type="entry name" value="Pyruvate decarboxylase isozyme"/>
    <property type="match status" value="1"/>
</dbReference>
<dbReference type="GO" id="GO:0005634">
    <property type="term" value="C:nucleus"/>
    <property type="evidence" value="ECO:0007669"/>
    <property type="project" value="TreeGrafter"/>
</dbReference>
<evidence type="ECO:0000256" key="6">
    <source>
        <dbReference type="ARBA" id="ARBA00023052"/>
    </source>
</evidence>
<feature type="domain" description="Thiamine pyrophosphate enzyme TPP-binding" evidence="11">
    <location>
        <begin position="408"/>
        <end position="539"/>
    </location>
</feature>
<dbReference type="Pfam" id="PF02776">
    <property type="entry name" value="TPP_enzyme_N"/>
    <property type="match status" value="1"/>
</dbReference>
<evidence type="ECO:0000256" key="9">
    <source>
        <dbReference type="RuleBase" id="RU362132"/>
    </source>
</evidence>
<dbReference type="GO" id="GO:0000949">
    <property type="term" value="P:aromatic amino acid family catabolic process to alcohol via Ehrlich pathway"/>
    <property type="evidence" value="ECO:0007669"/>
    <property type="project" value="TreeGrafter"/>
</dbReference>
<dbReference type="InParanoid" id="A0A168PEU5"/>
<feature type="binding site" evidence="8">
    <location>
        <position position="442"/>
    </location>
    <ligand>
        <name>Mg(2+)</name>
        <dbReference type="ChEBI" id="CHEBI:18420"/>
    </ligand>
</feature>
<evidence type="ECO:0000259" key="12">
    <source>
        <dbReference type="Pfam" id="PF02776"/>
    </source>
</evidence>
<evidence type="ECO:0000256" key="2">
    <source>
        <dbReference type="ARBA" id="ARBA00007812"/>
    </source>
</evidence>
<keyword evidence="6 9" id="KW-0786">Thiamine pyrophosphate</keyword>
<dbReference type="AlphaFoldDB" id="A0A168PEU5"/>